<proteinExistence type="predicted"/>
<dbReference type="AlphaFoldDB" id="A0A1E3ILA6"/>
<evidence type="ECO:0000313" key="1">
    <source>
        <dbReference type="EMBL" id="WVN89487.1"/>
    </source>
</evidence>
<dbReference type="GeneID" id="91088922"/>
<name>A0A1E3ILA6_9TREE</name>
<evidence type="ECO:0000313" key="2">
    <source>
        <dbReference type="Proteomes" id="UP000094043"/>
    </source>
</evidence>
<keyword evidence="2" id="KW-1185">Reference proteome</keyword>
<dbReference type="VEuPathDB" id="FungiDB:L203_02080"/>
<reference evidence="1" key="3">
    <citation type="submission" date="2024-01" db="EMBL/GenBank/DDBJ databases">
        <authorList>
            <person name="Coelho M.A."/>
            <person name="David-Palma M."/>
            <person name="Shea T."/>
            <person name="Sun S."/>
            <person name="Cuomo C.A."/>
            <person name="Heitman J."/>
        </authorList>
    </citation>
    <scope>NUCLEOTIDE SEQUENCE</scope>
    <source>
        <strain evidence="1">CBS 7841</strain>
    </source>
</reference>
<dbReference type="KEGG" id="cdep:91088922"/>
<reference evidence="1" key="1">
    <citation type="submission" date="2016-06" db="EMBL/GenBank/DDBJ databases">
        <authorList>
            <person name="Cuomo C."/>
            <person name="Litvintseva A."/>
            <person name="Heitman J."/>
            <person name="Chen Y."/>
            <person name="Sun S."/>
            <person name="Springer D."/>
            <person name="Dromer F."/>
            <person name="Young S."/>
            <person name="Zeng Q."/>
            <person name="Chapman S."/>
            <person name="Gujja S."/>
            <person name="Saif S."/>
            <person name="Birren B."/>
        </authorList>
    </citation>
    <scope>NUCLEOTIDE SEQUENCE</scope>
    <source>
        <strain evidence="1">CBS 7841</strain>
    </source>
</reference>
<dbReference type="Proteomes" id="UP000094043">
    <property type="component" value="Chromosome 5"/>
</dbReference>
<accession>A0A1E3ILA6</accession>
<protein>
    <submittedName>
        <fullName evidence="1">Uncharacterized protein</fullName>
    </submittedName>
</protein>
<gene>
    <name evidence="1" type="ORF">L203_104712</name>
</gene>
<reference evidence="1" key="2">
    <citation type="journal article" date="2022" name="Elife">
        <title>Obligate sexual reproduction of a homothallic fungus closely related to the Cryptococcus pathogenic species complex.</title>
        <authorList>
            <person name="Passer A.R."/>
            <person name="Clancey S.A."/>
            <person name="Shea T."/>
            <person name="David-Palma M."/>
            <person name="Averette A.F."/>
            <person name="Boekhout T."/>
            <person name="Porcel B.M."/>
            <person name="Nowrousian M."/>
            <person name="Cuomo C.A."/>
            <person name="Sun S."/>
            <person name="Heitman J."/>
            <person name="Coelho M.A."/>
        </authorList>
    </citation>
    <scope>NUCLEOTIDE SEQUENCE</scope>
    <source>
        <strain evidence="1">CBS 7841</strain>
    </source>
</reference>
<sequence length="206" mass="22616">MSSINEQSLIDEWKNVCMEIDAATGFVLCNYVENFPGRKSIDMLYFASTVADRMKKQCSMRKCPEVVESLSNISIQGSQLSPGVEKAVNELTDVFDKIDKSENELKERLYDLLHNSVSYALSKPPPSQADDDPLDPGRAAEAFSILLNLSPAPPRSCDDFRWNSGWDSSAPSVPVSSFQGSSCKDNYSPQNTSISQVSGPPSVTAY</sequence>
<dbReference type="RefSeq" id="XP_066070187.1">
    <property type="nucleotide sequence ID" value="XM_066214090.1"/>
</dbReference>
<dbReference type="EMBL" id="CP143788">
    <property type="protein sequence ID" value="WVN89487.1"/>
    <property type="molecule type" value="Genomic_DNA"/>
</dbReference>
<organism evidence="1 2">
    <name type="scientific">Cryptococcus depauperatus CBS 7841</name>
    <dbReference type="NCBI Taxonomy" id="1295531"/>
    <lineage>
        <taxon>Eukaryota</taxon>
        <taxon>Fungi</taxon>
        <taxon>Dikarya</taxon>
        <taxon>Basidiomycota</taxon>
        <taxon>Agaricomycotina</taxon>
        <taxon>Tremellomycetes</taxon>
        <taxon>Tremellales</taxon>
        <taxon>Cryptococcaceae</taxon>
        <taxon>Cryptococcus</taxon>
    </lineage>
</organism>